<evidence type="ECO:0000313" key="3">
    <source>
        <dbReference type="Proteomes" id="UP000274556"/>
    </source>
</evidence>
<dbReference type="EMBL" id="RBXL01000001">
    <property type="protein sequence ID" value="RKT45906.1"/>
    <property type="molecule type" value="Genomic_DNA"/>
</dbReference>
<dbReference type="GO" id="GO:0006313">
    <property type="term" value="P:DNA transposition"/>
    <property type="evidence" value="ECO:0007669"/>
    <property type="project" value="InterPro"/>
</dbReference>
<organism evidence="2 3">
    <name type="scientific">Thiocapsa rosea</name>
    <dbReference type="NCBI Taxonomy" id="69360"/>
    <lineage>
        <taxon>Bacteria</taxon>
        <taxon>Pseudomonadati</taxon>
        <taxon>Pseudomonadota</taxon>
        <taxon>Gammaproteobacteria</taxon>
        <taxon>Chromatiales</taxon>
        <taxon>Chromatiaceae</taxon>
        <taxon>Thiocapsa</taxon>
    </lineage>
</organism>
<dbReference type="PANTHER" id="PTHR34322">
    <property type="entry name" value="TRANSPOSASE, Y1_TNP DOMAIN-CONTAINING"/>
    <property type="match status" value="1"/>
</dbReference>
<name>A0A495V978_9GAMM</name>
<gene>
    <name evidence="2" type="ORF">BDD21_3394</name>
</gene>
<dbReference type="InterPro" id="IPR036515">
    <property type="entry name" value="Transposase_17_sf"/>
</dbReference>
<dbReference type="RefSeq" id="WP_120798095.1">
    <property type="nucleotide sequence ID" value="NZ_RBXL01000001.1"/>
</dbReference>
<keyword evidence="3" id="KW-1185">Reference proteome</keyword>
<dbReference type="OrthoDB" id="9814067at2"/>
<evidence type="ECO:0000313" key="2">
    <source>
        <dbReference type="EMBL" id="RKT45906.1"/>
    </source>
</evidence>
<reference evidence="2 3" key="1">
    <citation type="submission" date="2018-10" db="EMBL/GenBank/DDBJ databases">
        <title>Genomic Encyclopedia of Archaeal and Bacterial Type Strains, Phase II (KMG-II): from individual species to whole genera.</title>
        <authorList>
            <person name="Goeker M."/>
        </authorList>
    </citation>
    <scope>NUCLEOTIDE SEQUENCE [LARGE SCALE GENOMIC DNA]</scope>
    <source>
        <strain evidence="2 3">DSM 235</strain>
    </source>
</reference>
<dbReference type="AlphaFoldDB" id="A0A495V978"/>
<feature type="domain" description="Transposase IS200-like" evidence="1">
    <location>
        <begin position="9"/>
        <end position="125"/>
    </location>
</feature>
<evidence type="ECO:0000259" key="1">
    <source>
        <dbReference type="SMART" id="SM01321"/>
    </source>
</evidence>
<dbReference type="PANTHER" id="PTHR34322:SF2">
    <property type="entry name" value="TRANSPOSASE IS200-LIKE DOMAIN-CONTAINING PROTEIN"/>
    <property type="match status" value="1"/>
</dbReference>
<dbReference type="Gene3D" id="3.30.70.1290">
    <property type="entry name" value="Transposase IS200-like"/>
    <property type="match status" value="1"/>
</dbReference>
<accession>A0A495V978</accession>
<comment type="caution">
    <text evidence="2">The sequence shown here is derived from an EMBL/GenBank/DDBJ whole genome shotgun (WGS) entry which is preliminary data.</text>
</comment>
<dbReference type="SUPFAM" id="SSF143422">
    <property type="entry name" value="Transposase IS200-like"/>
    <property type="match status" value="1"/>
</dbReference>
<dbReference type="GO" id="GO:0003677">
    <property type="term" value="F:DNA binding"/>
    <property type="evidence" value="ECO:0007669"/>
    <property type="project" value="InterPro"/>
</dbReference>
<sequence length="239" mass="27211">MPRIGRVVLPNYPHHVVQRGHNKQVVFVEEADYRYYLNTLEAFKALYDVQVYAFCLMTNHVHLILQPGEAIAGLGQLMKRLAGRQTRFVNRQDARSGTLWEGRYKSSPIETDAYLLACCRYVELNPVRARMTDAPASYPWSSYRRHVGADDTLDWLDIDPCYEALGSTASERAARYREFARGAIPQGEWTLIREAVQRGQLTGGQRFADQVEAILSRRIENRRRGRPCKPVGPGEVGGK</sequence>
<protein>
    <submittedName>
        <fullName evidence="2">Putative transposase</fullName>
    </submittedName>
</protein>
<dbReference type="SMART" id="SM01321">
    <property type="entry name" value="Y1_Tnp"/>
    <property type="match status" value="1"/>
</dbReference>
<dbReference type="Proteomes" id="UP000274556">
    <property type="component" value="Unassembled WGS sequence"/>
</dbReference>
<dbReference type="InterPro" id="IPR002686">
    <property type="entry name" value="Transposase_17"/>
</dbReference>
<dbReference type="Pfam" id="PF01797">
    <property type="entry name" value="Y1_Tnp"/>
    <property type="match status" value="1"/>
</dbReference>
<proteinExistence type="predicted"/>
<dbReference type="GO" id="GO:0004803">
    <property type="term" value="F:transposase activity"/>
    <property type="evidence" value="ECO:0007669"/>
    <property type="project" value="InterPro"/>
</dbReference>